<organism evidence="2 3">
    <name type="scientific">Tanacetum coccineum</name>
    <dbReference type="NCBI Taxonomy" id="301880"/>
    <lineage>
        <taxon>Eukaryota</taxon>
        <taxon>Viridiplantae</taxon>
        <taxon>Streptophyta</taxon>
        <taxon>Embryophyta</taxon>
        <taxon>Tracheophyta</taxon>
        <taxon>Spermatophyta</taxon>
        <taxon>Magnoliopsida</taxon>
        <taxon>eudicotyledons</taxon>
        <taxon>Gunneridae</taxon>
        <taxon>Pentapetalae</taxon>
        <taxon>asterids</taxon>
        <taxon>campanulids</taxon>
        <taxon>Asterales</taxon>
        <taxon>Asteraceae</taxon>
        <taxon>Asteroideae</taxon>
        <taxon>Anthemideae</taxon>
        <taxon>Anthemidinae</taxon>
        <taxon>Tanacetum</taxon>
    </lineage>
</organism>
<dbReference type="PANTHER" id="PTHR33064:SF37">
    <property type="entry name" value="RIBONUCLEASE H"/>
    <property type="match status" value="1"/>
</dbReference>
<protein>
    <submittedName>
        <fullName evidence="2">Mitochondrial protein</fullName>
    </submittedName>
</protein>
<evidence type="ECO:0000259" key="1">
    <source>
        <dbReference type="PROSITE" id="PS50878"/>
    </source>
</evidence>
<dbReference type="CDD" id="cd01647">
    <property type="entry name" value="RT_LTR"/>
    <property type="match status" value="1"/>
</dbReference>
<dbReference type="PROSITE" id="PS50878">
    <property type="entry name" value="RT_POL"/>
    <property type="match status" value="1"/>
</dbReference>
<name>A0ABQ4ZYR1_9ASTR</name>
<accession>A0ABQ4ZYR1</accession>
<dbReference type="InterPro" id="IPR051320">
    <property type="entry name" value="Viral_Replic_Matur_Polypro"/>
</dbReference>
<sequence length="327" mass="37386">MNEQDIHKTTFRTHEGHYEFLVMPFGLTNAPSTFQSLMNIVFKEFLRKFVLVFFDDILVYNKNLQEHVEHMDQVLTTMKKHSLFAKLSNKIQAMQDWPIPKTLKQLRGFLGLTGYYRRFIKNYALLSQPLTTLLNKNAFPWSDEAQKSFVVLKQAMLQAPVLAFQAPVLALPAYHKTFMVETNASGKGIGVVLQQDGHPIAYLSKTLSPKHQALSTYEKEFMAMLMALDWWRGGTELNSLVLTSIASDLLQQVKDSWINDSVLQALIQQLKNKSYVGYKYSWVDGILRRKDKILVGNVVQLKNTIINYYHSDATSGNSGTTVTVQRL</sequence>
<evidence type="ECO:0000313" key="2">
    <source>
        <dbReference type="EMBL" id="GJS94075.1"/>
    </source>
</evidence>
<dbReference type="InterPro" id="IPR043502">
    <property type="entry name" value="DNA/RNA_pol_sf"/>
</dbReference>
<reference evidence="2" key="2">
    <citation type="submission" date="2022-01" db="EMBL/GenBank/DDBJ databases">
        <authorList>
            <person name="Yamashiro T."/>
            <person name="Shiraishi A."/>
            <person name="Satake H."/>
            <person name="Nakayama K."/>
        </authorList>
    </citation>
    <scope>NUCLEOTIDE SEQUENCE</scope>
</reference>
<proteinExistence type="predicted"/>
<dbReference type="Gene3D" id="3.10.10.10">
    <property type="entry name" value="HIV Type 1 Reverse Transcriptase, subunit A, domain 1"/>
    <property type="match status" value="1"/>
</dbReference>
<dbReference type="EMBL" id="BQNB010011703">
    <property type="protein sequence ID" value="GJS94075.1"/>
    <property type="molecule type" value="Genomic_DNA"/>
</dbReference>
<dbReference type="InterPro" id="IPR041577">
    <property type="entry name" value="RT_RNaseH_2"/>
</dbReference>
<reference evidence="2" key="1">
    <citation type="journal article" date="2022" name="Int. J. Mol. Sci.">
        <title>Draft Genome of Tanacetum Coccineum: Genomic Comparison of Closely Related Tanacetum-Family Plants.</title>
        <authorList>
            <person name="Yamashiro T."/>
            <person name="Shiraishi A."/>
            <person name="Nakayama K."/>
            <person name="Satake H."/>
        </authorList>
    </citation>
    <scope>NUCLEOTIDE SEQUENCE</scope>
</reference>
<dbReference type="Gene3D" id="3.30.70.270">
    <property type="match status" value="2"/>
</dbReference>
<feature type="domain" description="Reverse transcriptase" evidence="1">
    <location>
        <begin position="1"/>
        <end position="114"/>
    </location>
</feature>
<gene>
    <name evidence="2" type="ORF">Tco_0801043</name>
</gene>
<dbReference type="InterPro" id="IPR000477">
    <property type="entry name" value="RT_dom"/>
</dbReference>
<dbReference type="Pfam" id="PF00078">
    <property type="entry name" value="RVT_1"/>
    <property type="match status" value="1"/>
</dbReference>
<dbReference type="Proteomes" id="UP001151760">
    <property type="component" value="Unassembled WGS sequence"/>
</dbReference>
<keyword evidence="3" id="KW-1185">Reference proteome</keyword>
<dbReference type="InterPro" id="IPR043128">
    <property type="entry name" value="Rev_trsase/Diguanyl_cyclase"/>
</dbReference>
<dbReference type="PANTHER" id="PTHR33064">
    <property type="entry name" value="POL PROTEIN"/>
    <property type="match status" value="1"/>
</dbReference>
<dbReference type="Pfam" id="PF17919">
    <property type="entry name" value="RT_RNaseH_2"/>
    <property type="match status" value="1"/>
</dbReference>
<evidence type="ECO:0000313" key="3">
    <source>
        <dbReference type="Proteomes" id="UP001151760"/>
    </source>
</evidence>
<dbReference type="SUPFAM" id="SSF56672">
    <property type="entry name" value="DNA/RNA polymerases"/>
    <property type="match status" value="1"/>
</dbReference>
<comment type="caution">
    <text evidence="2">The sequence shown here is derived from an EMBL/GenBank/DDBJ whole genome shotgun (WGS) entry which is preliminary data.</text>
</comment>